<dbReference type="Proteomes" id="UP000821853">
    <property type="component" value="Chromosome 3"/>
</dbReference>
<dbReference type="InterPro" id="IPR052983">
    <property type="entry name" value="MFS_Riboflavin_Transporter"/>
</dbReference>
<accession>A0A9J6G7E4</accession>
<dbReference type="OrthoDB" id="8055603at2759"/>
<evidence type="ECO:0008006" key="9">
    <source>
        <dbReference type="Google" id="ProtNLM"/>
    </source>
</evidence>
<sequence>MLCTFASQAAALAILGLVKNYWFLVASCFVSGLSAGSRIFASTIMVAELFDERALPLSLGVTNFFAGVFCLARPSLIGFARDVIGSYDPLYIAFAVTNGVFTVTWTISFFCQRCRRPREWKHVNGFAAVSVDAAEALVHFATDDDLGAAVGELVDHALSANPSAGAEVSVTVAGRRNDGPYLLIPAVEKEKQIEN</sequence>
<comment type="caution">
    <text evidence="7">The sequence shown here is derived from an EMBL/GenBank/DDBJ whole genome shotgun (WGS) entry which is preliminary data.</text>
</comment>
<keyword evidence="4 6" id="KW-1133">Transmembrane helix</keyword>
<dbReference type="InterPro" id="IPR036259">
    <property type="entry name" value="MFS_trans_sf"/>
</dbReference>
<evidence type="ECO:0000256" key="5">
    <source>
        <dbReference type="ARBA" id="ARBA00023136"/>
    </source>
</evidence>
<gene>
    <name evidence="7" type="ORF">HPB48_010712</name>
</gene>
<evidence type="ECO:0000256" key="6">
    <source>
        <dbReference type="SAM" id="Phobius"/>
    </source>
</evidence>
<evidence type="ECO:0000256" key="3">
    <source>
        <dbReference type="ARBA" id="ARBA00022692"/>
    </source>
</evidence>
<dbReference type="AlphaFoldDB" id="A0A9J6G7E4"/>
<name>A0A9J6G7E4_HAELO</name>
<keyword evidence="2" id="KW-0813">Transport</keyword>
<dbReference type="GO" id="GO:0016020">
    <property type="term" value="C:membrane"/>
    <property type="evidence" value="ECO:0007669"/>
    <property type="project" value="UniProtKB-SubCell"/>
</dbReference>
<evidence type="ECO:0000256" key="1">
    <source>
        <dbReference type="ARBA" id="ARBA00004141"/>
    </source>
</evidence>
<feature type="transmembrane region" description="Helical" evidence="6">
    <location>
        <begin position="53"/>
        <end position="77"/>
    </location>
</feature>
<keyword evidence="3 6" id="KW-0812">Transmembrane</keyword>
<evidence type="ECO:0000256" key="4">
    <source>
        <dbReference type="ARBA" id="ARBA00022989"/>
    </source>
</evidence>
<dbReference type="VEuPathDB" id="VectorBase:HLOH_056591"/>
<dbReference type="PANTHER" id="PTHR43385">
    <property type="entry name" value="RIBOFLAVIN TRANSPORTER RIBJ"/>
    <property type="match status" value="1"/>
</dbReference>
<dbReference type="EMBL" id="JABSTR010000005">
    <property type="protein sequence ID" value="KAH9370625.1"/>
    <property type="molecule type" value="Genomic_DNA"/>
</dbReference>
<evidence type="ECO:0000313" key="7">
    <source>
        <dbReference type="EMBL" id="KAH9370625.1"/>
    </source>
</evidence>
<dbReference type="Gene3D" id="1.20.1250.20">
    <property type="entry name" value="MFS general substrate transporter like domains"/>
    <property type="match status" value="1"/>
</dbReference>
<reference evidence="7 8" key="1">
    <citation type="journal article" date="2020" name="Cell">
        <title>Large-Scale Comparative Analyses of Tick Genomes Elucidate Their Genetic Diversity and Vector Capacities.</title>
        <authorList>
            <consortium name="Tick Genome and Microbiome Consortium (TIGMIC)"/>
            <person name="Jia N."/>
            <person name="Wang J."/>
            <person name="Shi W."/>
            <person name="Du L."/>
            <person name="Sun Y."/>
            <person name="Zhan W."/>
            <person name="Jiang J.F."/>
            <person name="Wang Q."/>
            <person name="Zhang B."/>
            <person name="Ji P."/>
            <person name="Bell-Sakyi L."/>
            <person name="Cui X.M."/>
            <person name="Yuan T.T."/>
            <person name="Jiang B.G."/>
            <person name="Yang W.F."/>
            <person name="Lam T.T."/>
            <person name="Chang Q.C."/>
            <person name="Ding S.J."/>
            <person name="Wang X.J."/>
            <person name="Zhu J.G."/>
            <person name="Ruan X.D."/>
            <person name="Zhao L."/>
            <person name="Wei J.T."/>
            <person name="Ye R.Z."/>
            <person name="Que T.C."/>
            <person name="Du C.H."/>
            <person name="Zhou Y.H."/>
            <person name="Cheng J.X."/>
            <person name="Dai P.F."/>
            <person name="Guo W.B."/>
            <person name="Han X.H."/>
            <person name="Huang E.J."/>
            <person name="Li L.F."/>
            <person name="Wei W."/>
            <person name="Gao Y.C."/>
            <person name="Liu J.Z."/>
            <person name="Shao H.Z."/>
            <person name="Wang X."/>
            <person name="Wang C.C."/>
            <person name="Yang T.C."/>
            <person name="Huo Q.B."/>
            <person name="Li W."/>
            <person name="Chen H.Y."/>
            <person name="Chen S.E."/>
            <person name="Zhou L.G."/>
            <person name="Ni X.B."/>
            <person name="Tian J.H."/>
            <person name="Sheng Y."/>
            <person name="Liu T."/>
            <person name="Pan Y.S."/>
            <person name="Xia L.Y."/>
            <person name="Li J."/>
            <person name="Zhao F."/>
            <person name="Cao W.C."/>
        </authorList>
    </citation>
    <scope>NUCLEOTIDE SEQUENCE [LARGE SCALE GENOMIC DNA]</scope>
    <source>
        <strain evidence="7">HaeL-2018</strain>
    </source>
</reference>
<organism evidence="7 8">
    <name type="scientific">Haemaphysalis longicornis</name>
    <name type="common">Bush tick</name>
    <dbReference type="NCBI Taxonomy" id="44386"/>
    <lineage>
        <taxon>Eukaryota</taxon>
        <taxon>Metazoa</taxon>
        <taxon>Ecdysozoa</taxon>
        <taxon>Arthropoda</taxon>
        <taxon>Chelicerata</taxon>
        <taxon>Arachnida</taxon>
        <taxon>Acari</taxon>
        <taxon>Parasitiformes</taxon>
        <taxon>Ixodida</taxon>
        <taxon>Ixodoidea</taxon>
        <taxon>Ixodidae</taxon>
        <taxon>Haemaphysalinae</taxon>
        <taxon>Haemaphysalis</taxon>
    </lineage>
</organism>
<dbReference type="SUPFAM" id="SSF103473">
    <property type="entry name" value="MFS general substrate transporter"/>
    <property type="match status" value="1"/>
</dbReference>
<evidence type="ECO:0000256" key="2">
    <source>
        <dbReference type="ARBA" id="ARBA00022448"/>
    </source>
</evidence>
<feature type="transmembrane region" description="Helical" evidence="6">
    <location>
        <begin position="89"/>
        <end position="111"/>
    </location>
</feature>
<comment type="subcellular location">
    <subcellularLocation>
        <location evidence="1">Membrane</location>
        <topology evidence="1">Multi-pass membrane protein</topology>
    </subcellularLocation>
</comment>
<protein>
    <recommendedName>
        <fullName evidence="9">Monocarboxylate transporter</fullName>
    </recommendedName>
</protein>
<feature type="transmembrane region" description="Helical" evidence="6">
    <location>
        <begin position="21"/>
        <end position="41"/>
    </location>
</feature>
<keyword evidence="8" id="KW-1185">Reference proteome</keyword>
<dbReference type="PANTHER" id="PTHR43385:SF1">
    <property type="entry name" value="RIBOFLAVIN TRANSPORTER RIBJ"/>
    <property type="match status" value="1"/>
</dbReference>
<proteinExistence type="predicted"/>
<evidence type="ECO:0000313" key="8">
    <source>
        <dbReference type="Proteomes" id="UP000821853"/>
    </source>
</evidence>
<keyword evidence="5 6" id="KW-0472">Membrane</keyword>